<dbReference type="EMBL" id="AP011532">
    <property type="protein sequence ID" value="BAI62112.1"/>
    <property type="molecule type" value="Genomic_DNA"/>
</dbReference>
<sequence length="104" mass="12288">MPRSKAPPPSKAAERLLEYLEIVHTMQAQRGKVLWYDFYRRAGNPYQTDRNIEYLLDNGLISGNKEDGYLMTEKGDTWYDILKKHRDLVGILTRELSGDRRKEW</sequence>
<reference evidence="2" key="3">
    <citation type="journal article" date="2011" name="PLoS ONE">
        <title>Genome sequence of a mesophilic hydrogenotrophic methanogen Methanocella paludicola, the first cultivated representative of the order Methanocellales.</title>
        <authorList>
            <person name="Sakai S."/>
            <person name="Takaki Y."/>
            <person name="Shimamura S."/>
            <person name="Sekine M."/>
            <person name="Tajima T."/>
            <person name="Kosugi H."/>
            <person name="Ichikawa N."/>
            <person name="Tasumi E."/>
            <person name="Hiraki A.T."/>
            <person name="Shimizu A."/>
            <person name="Kato Y."/>
            <person name="Nishiko R."/>
            <person name="Mori K."/>
            <person name="Fujita N."/>
            <person name="Imachi H."/>
            <person name="Takai K."/>
        </authorList>
    </citation>
    <scope>NUCLEOTIDE SEQUENCE [LARGE SCALE GENOMIC DNA]</scope>
    <source>
        <strain evidence="2">DSM 17711 / JCM 13418 / NBRC 101707 / SANAE</strain>
    </source>
</reference>
<dbReference type="RefSeq" id="WP_012900786.1">
    <property type="nucleotide sequence ID" value="NC_013665.1"/>
</dbReference>
<evidence type="ECO:0000313" key="2">
    <source>
        <dbReference type="Proteomes" id="UP000001882"/>
    </source>
</evidence>
<protein>
    <recommendedName>
        <fullName evidence="3">ArnR1-like winged helix-turn-helix domain-containing protein</fullName>
    </recommendedName>
</protein>
<dbReference type="InParanoid" id="D1Z090"/>
<dbReference type="GeneID" id="8681898"/>
<dbReference type="STRING" id="304371.MCP_2040"/>
<keyword evidence="2" id="KW-1185">Reference proteome</keyword>
<dbReference type="Proteomes" id="UP000001882">
    <property type="component" value="Chromosome"/>
</dbReference>
<gene>
    <name evidence="1" type="ordered locus">MCP_2040</name>
</gene>
<evidence type="ECO:0000313" key="1">
    <source>
        <dbReference type="EMBL" id="BAI62112.1"/>
    </source>
</evidence>
<dbReference type="OrthoDB" id="375110at2157"/>
<dbReference type="eggNOG" id="arCOG02099">
    <property type="taxonomic scope" value="Archaea"/>
</dbReference>
<organism evidence="1 2">
    <name type="scientific">Methanocella paludicola (strain DSM 17711 / JCM 13418 / NBRC 101707 / SANAE)</name>
    <dbReference type="NCBI Taxonomy" id="304371"/>
    <lineage>
        <taxon>Archaea</taxon>
        <taxon>Methanobacteriati</taxon>
        <taxon>Methanobacteriota</taxon>
        <taxon>Stenosarchaea group</taxon>
        <taxon>Methanomicrobia</taxon>
        <taxon>Methanocellales</taxon>
        <taxon>Methanocellaceae</taxon>
        <taxon>Methanocella</taxon>
    </lineage>
</organism>
<dbReference type="KEGG" id="mpd:MCP_2040"/>
<reference evidence="1 2" key="2">
    <citation type="journal article" date="2008" name="Int. J. Syst. Evol. Microbiol.">
        <title>Methanocella paludicola gen. nov., sp. nov., a methane-producing archaeon, the first isolate of the lineage 'Rice Cluster I', and proposal of the new archaeal order Methanocellales ord. nov.</title>
        <authorList>
            <person name="Sakai S."/>
            <person name="Imachi H."/>
            <person name="Hanada S."/>
            <person name="Ohashi A."/>
            <person name="Harada H."/>
            <person name="Kamagata Y."/>
        </authorList>
    </citation>
    <scope>NUCLEOTIDE SEQUENCE [LARGE SCALE GENOMIC DNA]</scope>
    <source>
        <strain evidence="2">DSM 17711 / JCM 13418 / NBRC 101707 / SANAE</strain>
    </source>
</reference>
<name>D1Z090_METPS</name>
<dbReference type="AlphaFoldDB" id="D1Z090"/>
<accession>D1Z090</accession>
<proteinExistence type="predicted"/>
<evidence type="ECO:0008006" key="3">
    <source>
        <dbReference type="Google" id="ProtNLM"/>
    </source>
</evidence>
<reference evidence="1 2" key="1">
    <citation type="journal article" date="2007" name="Appl. Environ. Microbiol.">
        <title>Isolation of key methanogens for global methane emission from rice paddy fields: a novel isolate affiliated with the clone cluster rice cluster I.</title>
        <authorList>
            <person name="Sakai S."/>
            <person name="Imachi H."/>
            <person name="Sekiguchi Y."/>
            <person name="Ohashi A."/>
            <person name="Harada H."/>
            <person name="Kamagata Y."/>
        </authorList>
    </citation>
    <scope>NUCLEOTIDE SEQUENCE [LARGE SCALE GENOMIC DNA]</scope>
    <source>
        <strain evidence="2">DSM 17711 / JCM 13418 / NBRC 101707 / SANAE</strain>
    </source>
</reference>